<dbReference type="InterPro" id="IPR018000">
    <property type="entry name" value="Neurotransmitter_ion_chnl_CS"/>
</dbReference>
<keyword evidence="21" id="KW-1185">Reference proteome</keyword>
<dbReference type="InterPro" id="IPR002394">
    <property type="entry name" value="Nicotinic_acetylcholine_rcpt"/>
</dbReference>
<sequence length="584" mass="66358">MTNTLSYDSSVVDPPTDVLKLKLKSSLTNVPSRQTTTMSRILEIVLLAALFRVIWTGDHERRLYAKLAENYNKLARPVRNESEAVVVHLGMDYQQILDIDEKHQIMNSNVWLRMSWTDHYLTWDPSEFGNIKEVRLPINNIWKPDVLLYNSVDQQFDSTWPVNAVVLYTGNVTWIPPAIIRSSCAIDIAYFPFDTQHCTMKFGSWTYSGFFTDLINTTISPATYKPNGEWELLGLTSRRSIFFYECCPEPYYDVTFTVSIRRRTLYYGFNLLLPCMLISSLALLSFTLPADCGEKLNLGVTIFMSLCVFMIMVAEAMPQTSDALPLIQIYFSCIMFQVGASVVATVIALNFHHRSPEQYKPMHQFLKSLLLNWLPTLLGMERPDVLEMSVHGAHYKPENKKNQRQYLIEVERHVLTRPNGNGHSAVDKAIHLDLSTGNPDNKKSPSPKKTNAAIVGMGGLPTTQMNGGLESSINKYTCTKVTRPMENGSITHKASSPPTNLSNNNNIFKSNNSKPQTEERHFHHILNELRVISARVRKEEAMHALQADWMFASRVVDRVCFLAFSAFLFMCTAIISYNAPHLFA</sequence>
<keyword evidence="13" id="KW-0628">Postsynaptic cell membrane</keyword>
<accession>A0AAE9E460</accession>
<dbReference type="CDD" id="cd18997">
    <property type="entry name" value="LGIC_ECD_nAChR"/>
    <property type="match status" value="1"/>
</dbReference>
<keyword evidence="12" id="KW-0325">Glycoprotein</keyword>
<keyword evidence="6 17" id="KW-1133">Transmembrane helix</keyword>
<keyword evidence="8 17" id="KW-0406">Ion transport</keyword>
<dbReference type="GO" id="GO:0045211">
    <property type="term" value="C:postsynaptic membrane"/>
    <property type="evidence" value="ECO:0007669"/>
    <property type="project" value="UniProtKB-SubCell"/>
</dbReference>
<evidence type="ECO:0000256" key="13">
    <source>
        <dbReference type="ARBA" id="ARBA00023257"/>
    </source>
</evidence>
<dbReference type="Gene3D" id="1.20.58.390">
    <property type="entry name" value="Neurotransmitter-gated ion-channel transmembrane domain"/>
    <property type="match status" value="2"/>
</dbReference>
<dbReference type="GO" id="GO:0004888">
    <property type="term" value="F:transmembrane signaling receptor activity"/>
    <property type="evidence" value="ECO:0007669"/>
    <property type="project" value="InterPro"/>
</dbReference>
<dbReference type="PROSITE" id="PS00236">
    <property type="entry name" value="NEUROTR_ION_CHANNEL"/>
    <property type="match status" value="1"/>
</dbReference>
<dbReference type="InterPro" id="IPR036734">
    <property type="entry name" value="Neur_chan_lig-bd_sf"/>
</dbReference>
<keyword evidence="11" id="KW-0675">Receptor</keyword>
<evidence type="ECO:0000256" key="14">
    <source>
        <dbReference type="ARBA" id="ARBA00023286"/>
    </source>
</evidence>
<dbReference type="InterPro" id="IPR006029">
    <property type="entry name" value="Neurotrans-gated_channel_TM"/>
</dbReference>
<keyword evidence="7" id="KW-0770">Synapse</keyword>
<protein>
    <submittedName>
        <fullName evidence="20">Uncharacterized protein</fullName>
    </submittedName>
</protein>
<evidence type="ECO:0000259" key="18">
    <source>
        <dbReference type="Pfam" id="PF02931"/>
    </source>
</evidence>
<evidence type="ECO:0000256" key="12">
    <source>
        <dbReference type="ARBA" id="ARBA00023180"/>
    </source>
</evidence>
<dbReference type="AlphaFoldDB" id="A0AAE9E460"/>
<dbReference type="PRINTS" id="PR00254">
    <property type="entry name" value="NICOTINICR"/>
</dbReference>
<gene>
    <name evidence="20" type="ORF">L5515_001603</name>
</gene>
<feature type="domain" description="Neurotransmitter-gated ion-channel transmembrane" evidence="19">
    <location>
        <begin position="271"/>
        <end position="575"/>
    </location>
</feature>
<feature type="transmembrane region" description="Helical" evidence="17">
    <location>
        <begin position="265"/>
        <end position="284"/>
    </location>
</feature>
<dbReference type="InterPro" id="IPR006202">
    <property type="entry name" value="Neur_chan_lig-bd"/>
</dbReference>
<dbReference type="SUPFAM" id="SSF63712">
    <property type="entry name" value="Nicotinic receptor ligand binding domain-like"/>
    <property type="match status" value="1"/>
</dbReference>
<dbReference type="EMBL" id="CP092620">
    <property type="protein sequence ID" value="UMM13210.1"/>
    <property type="molecule type" value="Genomic_DNA"/>
</dbReference>
<evidence type="ECO:0000256" key="3">
    <source>
        <dbReference type="ARBA" id="ARBA00022475"/>
    </source>
</evidence>
<evidence type="ECO:0000256" key="9">
    <source>
        <dbReference type="ARBA" id="ARBA00023136"/>
    </source>
</evidence>
<feature type="transmembrane region" description="Helical" evidence="17">
    <location>
        <begin position="559"/>
        <end position="579"/>
    </location>
</feature>
<feature type="domain" description="Neurotransmitter-gated ion-channel ligand-binding" evidence="18">
    <location>
        <begin position="60"/>
        <end position="264"/>
    </location>
</feature>
<evidence type="ECO:0000256" key="15">
    <source>
        <dbReference type="ARBA" id="ARBA00023303"/>
    </source>
</evidence>
<dbReference type="Pfam" id="PF02932">
    <property type="entry name" value="Neur_chan_memb"/>
    <property type="match status" value="1"/>
</dbReference>
<evidence type="ECO:0000256" key="10">
    <source>
        <dbReference type="ARBA" id="ARBA00023157"/>
    </source>
</evidence>
<proteinExistence type="inferred from homology"/>
<reference evidence="20 21" key="1">
    <citation type="submission" date="2022-04" db="EMBL/GenBank/DDBJ databases">
        <title>Chromosome-level reference genomes for two strains of Caenorhabditis briggsae: an improved platform for comparative genomics.</title>
        <authorList>
            <person name="Stevens L."/>
            <person name="Andersen E."/>
        </authorList>
    </citation>
    <scope>NUCLEOTIDE SEQUENCE [LARGE SCALE GENOMIC DNA]</scope>
    <source>
        <strain evidence="20">VX34</strain>
        <tissue evidence="20">Whole-organism</tissue>
    </source>
</reference>
<keyword evidence="10" id="KW-1015">Disulfide bond</keyword>
<keyword evidence="9 17" id="KW-0472">Membrane</keyword>
<organism evidence="20 21">
    <name type="scientific">Caenorhabditis briggsae</name>
    <dbReference type="NCBI Taxonomy" id="6238"/>
    <lineage>
        <taxon>Eukaryota</taxon>
        <taxon>Metazoa</taxon>
        <taxon>Ecdysozoa</taxon>
        <taxon>Nematoda</taxon>
        <taxon>Chromadorea</taxon>
        <taxon>Rhabditida</taxon>
        <taxon>Rhabditina</taxon>
        <taxon>Rhabditomorpha</taxon>
        <taxon>Rhabditoidea</taxon>
        <taxon>Rhabditidae</taxon>
        <taxon>Peloderinae</taxon>
        <taxon>Caenorhabditis</taxon>
    </lineage>
</organism>
<evidence type="ECO:0000313" key="21">
    <source>
        <dbReference type="Proteomes" id="UP000829354"/>
    </source>
</evidence>
<dbReference type="FunFam" id="1.20.58.390:FF:000023">
    <property type="entry name" value="Nicotinic acetylcholine receptor subunit alpha6"/>
    <property type="match status" value="1"/>
</dbReference>
<keyword evidence="4 17" id="KW-0812">Transmembrane</keyword>
<feature type="transmembrane region" description="Helical" evidence="17">
    <location>
        <begin position="296"/>
        <end position="317"/>
    </location>
</feature>
<dbReference type="PRINTS" id="PR00252">
    <property type="entry name" value="NRIONCHANNEL"/>
</dbReference>
<evidence type="ECO:0000256" key="7">
    <source>
        <dbReference type="ARBA" id="ARBA00023018"/>
    </source>
</evidence>
<keyword evidence="3" id="KW-1003">Cell membrane</keyword>
<comment type="subcellular location">
    <subcellularLocation>
        <location evidence="16">Postsynaptic cell membrane</location>
        <topology evidence="16">Multi-pass membrane protein</topology>
    </subcellularLocation>
</comment>
<dbReference type="Pfam" id="PF02931">
    <property type="entry name" value="Neur_chan_LBD"/>
    <property type="match status" value="1"/>
</dbReference>
<dbReference type="Proteomes" id="UP000829354">
    <property type="component" value="Chromosome I"/>
</dbReference>
<evidence type="ECO:0000256" key="6">
    <source>
        <dbReference type="ARBA" id="ARBA00022989"/>
    </source>
</evidence>
<dbReference type="GO" id="GO:0022848">
    <property type="term" value="F:acetylcholine-gated monoatomic cation-selective channel activity"/>
    <property type="evidence" value="ECO:0007669"/>
    <property type="project" value="InterPro"/>
</dbReference>
<evidence type="ECO:0000256" key="1">
    <source>
        <dbReference type="ARBA" id="ARBA00009237"/>
    </source>
</evidence>
<dbReference type="Gene3D" id="2.70.170.10">
    <property type="entry name" value="Neurotransmitter-gated ion-channel ligand-binding domain"/>
    <property type="match status" value="1"/>
</dbReference>
<dbReference type="NCBIfam" id="TIGR00860">
    <property type="entry name" value="LIC"/>
    <property type="match status" value="1"/>
</dbReference>
<keyword evidence="15 17" id="KW-0407">Ion channel</keyword>
<evidence type="ECO:0000256" key="8">
    <source>
        <dbReference type="ARBA" id="ARBA00023065"/>
    </source>
</evidence>
<name>A0AAE9E460_CAEBR</name>
<evidence type="ECO:0000256" key="4">
    <source>
        <dbReference type="ARBA" id="ARBA00022692"/>
    </source>
</evidence>
<comment type="similarity">
    <text evidence="1">Belongs to the ligand-gated ion channel (TC 1.A.9) family. Acetylcholine receptor (TC 1.A.9.1) subfamily.</text>
</comment>
<dbReference type="PANTHER" id="PTHR18945">
    <property type="entry name" value="NEUROTRANSMITTER GATED ION CHANNEL"/>
    <property type="match status" value="1"/>
</dbReference>
<dbReference type="SUPFAM" id="SSF90112">
    <property type="entry name" value="Neurotransmitter-gated ion-channel transmembrane pore"/>
    <property type="match status" value="1"/>
</dbReference>
<keyword evidence="5" id="KW-0732">Signal</keyword>
<evidence type="ECO:0000313" key="20">
    <source>
        <dbReference type="EMBL" id="UMM13210.1"/>
    </source>
</evidence>
<evidence type="ECO:0000259" key="19">
    <source>
        <dbReference type="Pfam" id="PF02932"/>
    </source>
</evidence>
<evidence type="ECO:0000256" key="11">
    <source>
        <dbReference type="ARBA" id="ARBA00023170"/>
    </source>
</evidence>
<keyword evidence="2 17" id="KW-0813">Transport</keyword>
<evidence type="ECO:0000256" key="5">
    <source>
        <dbReference type="ARBA" id="ARBA00022729"/>
    </source>
</evidence>
<dbReference type="CDD" id="cd19051">
    <property type="entry name" value="LGIC_TM_cation"/>
    <property type="match status" value="1"/>
</dbReference>
<dbReference type="InterPro" id="IPR038050">
    <property type="entry name" value="Neuro_actylchol_rec"/>
</dbReference>
<evidence type="ECO:0000256" key="16">
    <source>
        <dbReference type="ARBA" id="ARBA00034104"/>
    </source>
</evidence>
<feature type="transmembrane region" description="Helical" evidence="17">
    <location>
        <begin position="329"/>
        <end position="351"/>
    </location>
</feature>
<evidence type="ECO:0000256" key="17">
    <source>
        <dbReference type="RuleBase" id="RU000687"/>
    </source>
</evidence>
<dbReference type="InterPro" id="IPR036719">
    <property type="entry name" value="Neuro-gated_channel_TM_sf"/>
</dbReference>
<keyword evidence="14" id="KW-1071">Ligand-gated ion channel</keyword>
<dbReference type="InterPro" id="IPR006201">
    <property type="entry name" value="Neur_channel"/>
</dbReference>
<evidence type="ECO:0000256" key="2">
    <source>
        <dbReference type="ARBA" id="ARBA00022448"/>
    </source>
</evidence>
<dbReference type="FunFam" id="2.70.170.10:FF:000016">
    <property type="entry name" value="Nicotinic acetylcholine receptor subunit"/>
    <property type="match status" value="1"/>
</dbReference>